<evidence type="ECO:0000259" key="8">
    <source>
        <dbReference type="SMART" id="SM00968"/>
    </source>
</evidence>
<dbReference type="Gene3D" id="3.40.50.300">
    <property type="entry name" value="P-loop containing nucleotide triphosphate hydrolases"/>
    <property type="match status" value="2"/>
</dbReference>
<evidence type="ECO:0000256" key="5">
    <source>
        <dbReference type="ARBA" id="ARBA00023125"/>
    </source>
</evidence>
<organism evidence="9 10">
    <name type="scientific">Tumidithrix elongata BACA0141</name>
    <dbReference type="NCBI Taxonomy" id="2716417"/>
    <lineage>
        <taxon>Bacteria</taxon>
        <taxon>Bacillati</taxon>
        <taxon>Cyanobacteriota</taxon>
        <taxon>Cyanophyceae</taxon>
        <taxon>Pseudanabaenales</taxon>
        <taxon>Pseudanabaenaceae</taxon>
        <taxon>Tumidithrix</taxon>
        <taxon>Tumidithrix elongata</taxon>
    </lineage>
</organism>
<evidence type="ECO:0000256" key="1">
    <source>
        <dbReference type="ARBA" id="ARBA00022490"/>
    </source>
</evidence>
<feature type="coiled-coil region" evidence="6">
    <location>
        <begin position="916"/>
        <end position="985"/>
    </location>
</feature>
<sequence>MYIKHIELSRFKSFGSTTAIPMLPGFTVVSGPNGSGKSNILDALLFALGLSSSKGMRAERLPDLVNQAHSQKGRTVEAYVTVTFDLEEESAQLAANSETNSATNFDTNSDSSLDPNPDNTQSEAPKAIDGQIQATVNPQEWTVTRKLRVTSQGTYTSTYYVNGMPCTLGELHEQLAKLRIYPEGYNVVLQGDVTSIISMNSRDRREIIDELAGVGEFDRKIASAKDKLDDVKAQEDRFRIVEQELISTKEKLKGDRAKAEKYQALRLELEKMERSEVVLQHRALLYQKSLKEIELTNSHEKAAQLKTNLTELVQTIELATVQLNELSAKVHTLGEEEYLSVSTNLAAKNAELRSLQRQQQDLIGNYQATQNHIVTTQSEIDQLLQELEGLATQKQLQESQVNGLNHARDQQAAIVQQYRNEIQSIATSSADWMRQQGQMYQAIDTLQATIDPQRLEHTRLKESLRQWSLQLTGFETELAELQNVEGRSLEDELLLHQSEAKGAQSLIQSLSMSLGAAQMDLQTSRETIDRLTQEQRIKNRQLDKLEAQAQATREVQGTRATQIIIEADLSGVFGLVAQLGWVEPHYQLALEIAAGNRLGFLVVENDEVAAEAINLLKLERAGRATFLPLNKMQAARSLKADDAKRVGAIDYAINLVEFEERYKDIFGFIFGNTMVYGHLEQARQYIGRHRMVTLDGDLLETTGAITGGSAPSRNGIHFGTAEASESNEVKQLRDRLMEIDQMLSRLNQKVRMSQTTIAKYEEQLLNARNAHREAQLQSDLIQEQIGRTGRDRDRIQEQIHQTRTAIELGQAQVASIELTIAGLEAQLQVERAQLSELEQSSTHIRWQQAQEVLQAQEALLNTAEIDLRTARQQLASNENQNLLALEKVSQRQVRLQELRTTQTDLLNESSQAQTHIKQAEGIIATLQARLDGLEQVIGATKQERDACDRALSSHRTSQQEQEWQLQKLIEQQAELTEQIAKVNLQLEQLELPDPLPEVPAEMNLEQLQLEQRRLQKRLQAMEPVNMMAIAEYESTTARLDELSARLETLNQERTELLLRIENFTTLRQRSFMQAFDAVNQNFKTIFAELSDGDGYLQLENPSAPLSGGLNLVAHPKGKPVQHLASMSGGEKSLTALSFIFALQRYRPSPFYAFDEVDMFLDGSNVERLASMVRKQADSAQFIVVSLRRPMIDKAERTIGVTQARGAHTQVLGLELRTS</sequence>
<dbReference type="AlphaFoldDB" id="A0AAW9PTB4"/>
<keyword evidence="1 6" id="KW-0963">Cytoplasm</keyword>
<dbReference type="InterPro" id="IPR010935">
    <property type="entry name" value="SMC_hinge"/>
</dbReference>
<evidence type="ECO:0000256" key="7">
    <source>
        <dbReference type="SAM" id="MobiDB-lite"/>
    </source>
</evidence>
<feature type="coiled-coil region" evidence="6">
    <location>
        <begin position="729"/>
        <end position="777"/>
    </location>
</feature>
<proteinExistence type="inferred from homology"/>
<comment type="subunit">
    <text evidence="6">Homodimer.</text>
</comment>
<feature type="coiled-coil region" evidence="6">
    <location>
        <begin position="1032"/>
        <end position="1066"/>
    </location>
</feature>
<keyword evidence="5 6" id="KW-0238">DNA-binding</keyword>
<evidence type="ECO:0000256" key="6">
    <source>
        <dbReference type="HAMAP-Rule" id="MF_01894"/>
    </source>
</evidence>
<comment type="similarity">
    <text evidence="6">Belongs to the SMC family.</text>
</comment>
<comment type="function">
    <text evidence="6">Required for chromosome condensation and partitioning.</text>
</comment>
<keyword evidence="4 6" id="KW-0175">Coiled coil</keyword>
<evidence type="ECO:0000313" key="9">
    <source>
        <dbReference type="EMBL" id="MEE3718434.1"/>
    </source>
</evidence>
<accession>A0AAW9PTB4</accession>
<evidence type="ECO:0000256" key="2">
    <source>
        <dbReference type="ARBA" id="ARBA00022741"/>
    </source>
</evidence>
<evidence type="ECO:0000256" key="3">
    <source>
        <dbReference type="ARBA" id="ARBA00022840"/>
    </source>
</evidence>
<dbReference type="EMBL" id="JAZBJZ010000077">
    <property type="protein sequence ID" value="MEE3718434.1"/>
    <property type="molecule type" value="Genomic_DNA"/>
</dbReference>
<dbReference type="InterPro" id="IPR011890">
    <property type="entry name" value="SMC_prok"/>
</dbReference>
<feature type="compositionally biased region" description="Polar residues" evidence="7">
    <location>
        <begin position="93"/>
        <end position="123"/>
    </location>
</feature>
<feature type="coiled-coil region" evidence="6">
    <location>
        <begin position="514"/>
        <end position="548"/>
    </location>
</feature>
<feature type="domain" description="SMC hinge" evidence="8">
    <location>
        <begin position="570"/>
        <end position="686"/>
    </location>
</feature>
<dbReference type="PIRSF" id="PIRSF005719">
    <property type="entry name" value="SMC"/>
    <property type="match status" value="1"/>
</dbReference>
<dbReference type="GO" id="GO:0005694">
    <property type="term" value="C:chromosome"/>
    <property type="evidence" value="ECO:0007669"/>
    <property type="project" value="InterPro"/>
</dbReference>
<keyword evidence="10" id="KW-1185">Reference proteome</keyword>
<evidence type="ECO:0000256" key="4">
    <source>
        <dbReference type="ARBA" id="ARBA00023054"/>
    </source>
</evidence>
<dbReference type="GO" id="GO:0006260">
    <property type="term" value="P:DNA replication"/>
    <property type="evidence" value="ECO:0007669"/>
    <property type="project" value="UniProtKB-UniRule"/>
</dbReference>
<dbReference type="SUPFAM" id="SSF52540">
    <property type="entry name" value="P-loop containing nucleoside triphosphate hydrolases"/>
    <property type="match status" value="2"/>
</dbReference>
<dbReference type="GO" id="GO:0003677">
    <property type="term" value="F:DNA binding"/>
    <property type="evidence" value="ECO:0007669"/>
    <property type="project" value="UniProtKB-UniRule"/>
</dbReference>
<keyword evidence="3 6" id="KW-0067">ATP-binding</keyword>
<dbReference type="PANTHER" id="PTHR43977">
    <property type="entry name" value="STRUCTURAL MAINTENANCE OF CHROMOSOMES PROTEIN 3"/>
    <property type="match status" value="1"/>
</dbReference>
<comment type="caution">
    <text evidence="9">The sequence shown here is derived from an EMBL/GenBank/DDBJ whole genome shotgun (WGS) entry which is preliminary data.</text>
</comment>
<dbReference type="SMART" id="SM00968">
    <property type="entry name" value="SMC_hinge"/>
    <property type="match status" value="1"/>
</dbReference>
<dbReference type="NCBIfam" id="TIGR02169">
    <property type="entry name" value="SMC_prok_A"/>
    <property type="match status" value="1"/>
</dbReference>
<feature type="binding site" evidence="6">
    <location>
        <begin position="32"/>
        <end position="39"/>
    </location>
    <ligand>
        <name>ATP</name>
        <dbReference type="ChEBI" id="CHEBI:30616"/>
    </ligand>
</feature>
<keyword evidence="2 6" id="KW-0547">Nucleotide-binding</keyword>
<evidence type="ECO:0000313" key="10">
    <source>
        <dbReference type="Proteomes" id="UP001333818"/>
    </source>
</evidence>
<dbReference type="SUPFAM" id="SSF75553">
    <property type="entry name" value="Smc hinge domain"/>
    <property type="match status" value="1"/>
</dbReference>
<dbReference type="GO" id="GO:0007062">
    <property type="term" value="P:sister chromatid cohesion"/>
    <property type="evidence" value="ECO:0007669"/>
    <property type="project" value="InterPro"/>
</dbReference>
<dbReference type="GO" id="GO:0005737">
    <property type="term" value="C:cytoplasm"/>
    <property type="evidence" value="ECO:0007669"/>
    <property type="project" value="UniProtKB-SubCell"/>
</dbReference>
<dbReference type="Gene3D" id="1.20.1060.20">
    <property type="match status" value="1"/>
</dbReference>
<dbReference type="Proteomes" id="UP001333818">
    <property type="component" value="Unassembled WGS sequence"/>
</dbReference>
<comment type="domain">
    <text evidence="6">Contains large globular domains required for ATP hydrolysis at each terminus and a third globular domain forming a flexible hinge near the middle of the molecule. These domains are separated by coiled-coil structures.</text>
</comment>
<reference evidence="9" key="1">
    <citation type="submission" date="2024-01" db="EMBL/GenBank/DDBJ databases">
        <title>Bank of Algae and Cyanobacteria of the Azores (BACA) strain genomes.</title>
        <authorList>
            <person name="Luz R."/>
            <person name="Cordeiro R."/>
            <person name="Fonseca A."/>
            <person name="Goncalves V."/>
        </authorList>
    </citation>
    <scope>NUCLEOTIDE SEQUENCE</scope>
    <source>
        <strain evidence="9">BACA0141</strain>
    </source>
</reference>
<feature type="region of interest" description="Disordered" evidence="7">
    <location>
        <begin position="93"/>
        <end position="130"/>
    </location>
</feature>
<dbReference type="GO" id="GO:0030261">
    <property type="term" value="P:chromosome condensation"/>
    <property type="evidence" value="ECO:0007669"/>
    <property type="project" value="InterPro"/>
</dbReference>
<dbReference type="InterPro" id="IPR024704">
    <property type="entry name" value="SMC"/>
</dbReference>
<comment type="subcellular location">
    <subcellularLocation>
        <location evidence="6">Cytoplasm</location>
    </subcellularLocation>
</comment>
<feature type="coiled-coil region" evidence="6">
    <location>
        <begin position="309"/>
        <end position="400"/>
    </location>
</feature>
<dbReference type="Pfam" id="PF02463">
    <property type="entry name" value="SMC_N"/>
    <property type="match status" value="2"/>
</dbReference>
<dbReference type="InterPro" id="IPR003395">
    <property type="entry name" value="RecF/RecN/SMC_N"/>
</dbReference>
<dbReference type="RefSeq" id="WP_330484867.1">
    <property type="nucleotide sequence ID" value="NZ_JAZBJZ010000077.1"/>
</dbReference>
<dbReference type="Pfam" id="PF06470">
    <property type="entry name" value="SMC_hinge"/>
    <property type="match status" value="1"/>
</dbReference>
<dbReference type="HAMAP" id="MF_01894">
    <property type="entry name" value="Smc_prok"/>
    <property type="match status" value="1"/>
</dbReference>
<name>A0AAW9PTB4_9CYAN</name>
<gene>
    <name evidence="6 9" type="primary">smc</name>
    <name evidence="9" type="ORF">V2H45_16965</name>
</gene>
<dbReference type="GO" id="GO:0007059">
    <property type="term" value="P:chromosome segregation"/>
    <property type="evidence" value="ECO:0007669"/>
    <property type="project" value="UniProtKB-UniRule"/>
</dbReference>
<feature type="coiled-coil region" evidence="6">
    <location>
        <begin position="813"/>
        <end position="880"/>
    </location>
</feature>
<dbReference type="InterPro" id="IPR036277">
    <property type="entry name" value="SMC_hinge_sf"/>
</dbReference>
<protein>
    <recommendedName>
        <fullName evidence="6">Chromosome partition protein Smc</fullName>
    </recommendedName>
</protein>
<dbReference type="GO" id="GO:0016887">
    <property type="term" value="F:ATP hydrolysis activity"/>
    <property type="evidence" value="ECO:0007669"/>
    <property type="project" value="InterPro"/>
</dbReference>
<dbReference type="Gene3D" id="3.30.70.1620">
    <property type="match status" value="1"/>
</dbReference>
<dbReference type="InterPro" id="IPR027417">
    <property type="entry name" value="P-loop_NTPase"/>
</dbReference>
<dbReference type="GO" id="GO:0005524">
    <property type="term" value="F:ATP binding"/>
    <property type="evidence" value="ECO:0007669"/>
    <property type="project" value="UniProtKB-UniRule"/>
</dbReference>